<keyword evidence="2" id="KW-1185">Reference proteome</keyword>
<dbReference type="Proteomes" id="UP001320706">
    <property type="component" value="Unassembled WGS sequence"/>
</dbReference>
<evidence type="ECO:0000313" key="1">
    <source>
        <dbReference type="EMBL" id="KAK8210218.1"/>
    </source>
</evidence>
<comment type="caution">
    <text evidence="1">The sequence shown here is derived from an EMBL/GenBank/DDBJ whole genome shotgun (WGS) entry which is preliminary data.</text>
</comment>
<accession>A0ACC3SEK9</accession>
<name>A0ACC3SEK9_9PEZI</name>
<evidence type="ECO:0000313" key="2">
    <source>
        <dbReference type="Proteomes" id="UP001320706"/>
    </source>
</evidence>
<proteinExistence type="predicted"/>
<organism evidence="1 2">
    <name type="scientific">Zalaria obscura</name>
    <dbReference type="NCBI Taxonomy" id="2024903"/>
    <lineage>
        <taxon>Eukaryota</taxon>
        <taxon>Fungi</taxon>
        <taxon>Dikarya</taxon>
        <taxon>Ascomycota</taxon>
        <taxon>Pezizomycotina</taxon>
        <taxon>Dothideomycetes</taxon>
        <taxon>Dothideomycetidae</taxon>
        <taxon>Dothideales</taxon>
        <taxon>Zalariaceae</taxon>
        <taxon>Zalaria</taxon>
    </lineage>
</organism>
<reference evidence="1" key="1">
    <citation type="submission" date="2024-02" db="EMBL/GenBank/DDBJ databases">
        <title>Metagenome Assembled Genome of Zalaria obscura JY119.</title>
        <authorList>
            <person name="Vighnesh L."/>
            <person name="Jagadeeshwari U."/>
            <person name="Venkata Ramana C."/>
            <person name="Sasikala C."/>
        </authorList>
    </citation>
    <scope>NUCLEOTIDE SEQUENCE</scope>
    <source>
        <strain evidence="1">JY119</strain>
    </source>
</reference>
<sequence length="160" mass="17247">MYQAFAPCIGMAFAFRSVVGNAVRGRANRQFALQSKQNRSSQSCECECEACEESLFAAVVLGMLGMQAISESRQLQDIEASTGVNNASAPSPFDSGCGLMARTGLGHSIAVYQIETTERVRHPSPVGVGKRGRRHSQRALERDMKLHQVRKSATAAALDA</sequence>
<dbReference type="EMBL" id="JAMKPW020000016">
    <property type="protein sequence ID" value="KAK8210218.1"/>
    <property type="molecule type" value="Genomic_DNA"/>
</dbReference>
<protein>
    <submittedName>
        <fullName evidence="1">Uncharacterized protein</fullName>
    </submittedName>
</protein>
<gene>
    <name evidence="1" type="ORF">M8818_003706</name>
</gene>